<reference evidence="2" key="2">
    <citation type="journal article" date="2015" name="Data Brief">
        <title>Shoot transcriptome of the giant reed, Arundo donax.</title>
        <authorList>
            <person name="Barrero R.A."/>
            <person name="Guerrero F.D."/>
            <person name="Moolhuijzen P."/>
            <person name="Goolsby J.A."/>
            <person name="Tidwell J."/>
            <person name="Bellgard S.E."/>
            <person name="Bellgard M.I."/>
        </authorList>
    </citation>
    <scope>NUCLEOTIDE SEQUENCE</scope>
    <source>
        <tissue evidence="2">Shoot tissue taken approximately 20 cm above the soil surface</tissue>
    </source>
</reference>
<reference evidence="2" key="1">
    <citation type="submission" date="2014-09" db="EMBL/GenBank/DDBJ databases">
        <authorList>
            <person name="Magalhaes I.L.F."/>
            <person name="Oliveira U."/>
            <person name="Santos F.R."/>
            <person name="Vidigal T.H.D.A."/>
            <person name="Brescovit A.D."/>
            <person name="Santos A.J."/>
        </authorList>
    </citation>
    <scope>NUCLEOTIDE SEQUENCE</scope>
    <source>
        <tissue evidence="2">Shoot tissue taken approximately 20 cm above the soil surface</tissue>
    </source>
</reference>
<keyword evidence="1" id="KW-0812">Transmembrane</keyword>
<feature type="transmembrane region" description="Helical" evidence="1">
    <location>
        <begin position="32"/>
        <end position="53"/>
    </location>
</feature>
<keyword evidence="1" id="KW-0472">Membrane</keyword>
<accession>A0A0A9AFP3</accession>
<feature type="transmembrane region" description="Helical" evidence="1">
    <location>
        <begin position="6"/>
        <end position="25"/>
    </location>
</feature>
<evidence type="ECO:0000256" key="1">
    <source>
        <dbReference type="SAM" id="Phobius"/>
    </source>
</evidence>
<sequence length="56" mass="6782">MRPFYIWFCICYSEFGELLVPILLVCALRKLVYLYGPVIELLLCCVLLQYNYYMYL</sequence>
<protein>
    <submittedName>
        <fullName evidence="2">Uncharacterized protein</fullName>
    </submittedName>
</protein>
<evidence type="ECO:0000313" key="2">
    <source>
        <dbReference type="EMBL" id="JAD47745.1"/>
    </source>
</evidence>
<dbReference type="AlphaFoldDB" id="A0A0A9AFP3"/>
<organism evidence="2">
    <name type="scientific">Arundo donax</name>
    <name type="common">Giant reed</name>
    <name type="synonym">Donax arundinaceus</name>
    <dbReference type="NCBI Taxonomy" id="35708"/>
    <lineage>
        <taxon>Eukaryota</taxon>
        <taxon>Viridiplantae</taxon>
        <taxon>Streptophyta</taxon>
        <taxon>Embryophyta</taxon>
        <taxon>Tracheophyta</taxon>
        <taxon>Spermatophyta</taxon>
        <taxon>Magnoliopsida</taxon>
        <taxon>Liliopsida</taxon>
        <taxon>Poales</taxon>
        <taxon>Poaceae</taxon>
        <taxon>PACMAD clade</taxon>
        <taxon>Arundinoideae</taxon>
        <taxon>Arundineae</taxon>
        <taxon>Arundo</taxon>
    </lineage>
</organism>
<keyword evidence="1" id="KW-1133">Transmembrane helix</keyword>
<name>A0A0A9AFP3_ARUDO</name>
<dbReference type="EMBL" id="GBRH01250150">
    <property type="protein sequence ID" value="JAD47745.1"/>
    <property type="molecule type" value="Transcribed_RNA"/>
</dbReference>
<proteinExistence type="predicted"/>